<proteinExistence type="inferred from homology"/>
<evidence type="ECO:0000256" key="5">
    <source>
        <dbReference type="ARBA" id="ARBA00022989"/>
    </source>
</evidence>
<evidence type="ECO:0000256" key="6">
    <source>
        <dbReference type="ARBA" id="ARBA00023098"/>
    </source>
</evidence>
<dbReference type="STRING" id="142842.SAMN02745118_01144"/>
<keyword evidence="12" id="KW-1185">Reference proteome</keyword>
<dbReference type="NCBIfam" id="TIGR00023">
    <property type="entry name" value="glycerol-3-phosphate 1-O-acyltransferase PlsY"/>
    <property type="match status" value="1"/>
</dbReference>
<keyword evidence="9 10" id="KW-1208">Phospholipid metabolism</keyword>
<keyword evidence="3 10" id="KW-0808">Transferase</keyword>
<dbReference type="SMART" id="SM01207">
    <property type="entry name" value="G3P_acyltransf"/>
    <property type="match status" value="1"/>
</dbReference>
<reference evidence="12" key="1">
    <citation type="submission" date="2017-02" db="EMBL/GenBank/DDBJ databases">
        <authorList>
            <person name="Varghese N."/>
            <person name="Submissions S."/>
        </authorList>
    </citation>
    <scope>NUCLEOTIDE SEQUENCE [LARGE SCALE GENOMIC DNA]</scope>
    <source>
        <strain evidence="12">ATCC BAA-73</strain>
    </source>
</reference>
<evidence type="ECO:0000256" key="4">
    <source>
        <dbReference type="ARBA" id="ARBA00022692"/>
    </source>
</evidence>
<keyword evidence="6 10" id="KW-0443">Lipid metabolism</keyword>
<evidence type="ECO:0000313" key="12">
    <source>
        <dbReference type="Proteomes" id="UP000190625"/>
    </source>
</evidence>
<feature type="transmembrane region" description="Helical" evidence="10">
    <location>
        <begin position="75"/>
        <end position="97"/>
    </location>
</feature>
<evidence type="ECO:0000256" key="7">
    <source>
        <dbReference type="ARBA" id="ARBA00023136"/>
    </source>
</evidence>
<keyword evidence="11" id="KW-0012">Acyltransferase</keyword>
<dbReference type="GO" id="GO:0005886">
    <property type="term" value="C:plasma membrane"/>
    <property type="evidence" value="ECO:0007669"/>
    <property type="project" value="UniProtKB-SubCell"/>
</dbReference>
<comment type="subcellular location">
    <subcellularLocation>
        <location evidence="10">Cell membrane</location>
        <topology evidence="10">Multi-pass membrane protein</topology>
    </subcellularLocation>
</comment>
<feature type="transmembrane region" description="Helical" evidence="10">
    <location>
        <begin position="164"/>
        <end position="180"/>
    </location>
</feature>
<keyword evidence="2 10" id="KW-0444">Lipid biosynthesis</keyword>
<organism evidence="11 12">
    <name type="scientific">Selenihalanaerobacter shriftii</name>
    <dbReference type="NCBI Taxonomy" id="142842"/>
    <lineage>
        <taxon>Bacteria</taxon>
        <taxon>Bacillati</taxon>
        <taxon>Bacillota</taxon>
        <taxon>Clostridia</taxon>
        <taxon>Halanaerobiales</taxon>
        <taxon>Halobacteroidaceae</taxon>
        <taxon>Selenihalanaerobacter</taxon>
    </lineage>
</organism>
<feature type="transmembrane region" description="Helical" evidence="10">
    <location>
        <begin position="45"/>
        <end position="63"/>
    </location>
</feature>
<keyword evidence="7 10" id="KW-0472">Membrane</keyword>
<dbReference type="Pfam" id="PF02660">
    <property type="entry name" value="G3P_acyltransf"/>
    <property type="match status" value="1"/>
</dbReference>
<evidence type="ECO:0000256" key="3">
    <source>
        <dbReference type="ARBA" id="ARBA00022679"/>
    </source>
</evidence>
<comment type="subunit">
    <text evidence="10">Probably interacts with PlsX.</text>
</comment>
<dbReference type="GO" id="GO:0008654">
    <property type="term" value="P:phospholipid biosynthetic process"/>
    <property type="evidence" value="ECO:0007669"/>
    <property type="project" value="UniProtKB-UniRule"/>
</dbReference>
<keyword evidence="5 10" id="KW-1133">Transmembrane helix</keyword>
<comment type="similarity">
    <text evidence="10">Belongs to the PlsY family.</text>
</comment>
<gene>
    <name evidence="10" type="primary">plsY</name>
    <name evidence="11" type="ORF">SAMN02745118_01144</name>
</gene>
<keyword evidence="4 10" id="KW-0812">Transmembrane</keyword>
<evidence type="ECO:0000256" key="2">
    <source>
        <dbReference type="ARBA" id="ARBA00022516"/>
    </source>
</evidence>
<comment type="catalytic activity">
    <reaction evidence="10">
        <text>an acyl phosphate + sn-glycerol 3-phosphate = a 1-acyl-sn-glycero-3-phosphate + phosphate</text>
        <dbReference type="Rhea" id="RHEA:34075"/>
        <dbReference type="ChEBI" id="CHEBI:43474"/>
        <dbReference type="ChEBI" id="CHEBI:57597"/>
        <dbReference type="ChEBI" id="CHEBI:57970"/>
        <dbReference type="ChEBI" id="CHEBI:59918"/>
        <dbReference type="EC" id="2.3.1.275"/>
    </reaction>
</comment>
<dbReference type="AlphaFoldDB" id="A0A1T4LHV0"/>
<dbReference type="EMBL" id="FUWM01000008">
    <property type="protein sequence ID" value="SJZ54196.1"/>
    <property type="molecule type" value="Genomic_DNA"/>
</dbReference>
<keyword evidence="8 10" id="KW-0594">Phospholipid biosynthesis</keyword>
<accession>A0A1T4LHV0</accession>
<feature type="transmembrane region" description="Helical" evidence="10">
    <location>
        <begin position="109"/>
        <end position="133"/>
    </location>
</feature>
<evidence type="ECO:0000256" key="8">
    <source>
        <dbReference type="ARBA" id="ARBA00023209"/>
    </source>
</evidence>
<comment type="pathway">
    <text evidence="10">Lipid metabolism; phospholipid metabolism.</text>
</comment>
<dbReference type="UniPathway" id="UPA00085"/>
<keyword evidence="1 10" id="KW-1003">Cell membrane</keyword>
<evidence type="ECO:0000256" key="10">
    <source>
        <dbReference type="HAMAP-Rule" id="MF_01043"/>
    </source>
</evidence>
<evidence type="ECO:0000256" key="1">
    <source>
        <dbReference type="ARBA" id="ARBA00022475"/>
    </source>
</evidence>
<dbReference type="RefSeq" id="WP_078809629.1">
    <property type="nucleotide sequence ID" value="NZ_FUWM01000008.1"/>
</dbReference>
<dbReference type="GO" id="GO:0043772">
    <property type="term" value="F:acyl-phosphate glycerol-3-phosphate acyltransferase activity"/>
    <property type="evidence" value="ECO:0007669"/>
    <property type="project" value="UniProtKB-UniRule"/>
</dbReference>
<dbReference type="EC" id="2.3.1.275" evidence="10"/>
<comment type="function">
    <text evidence="10">Catalyzes the transfer of an acyl group from acyl-phosphate (acyl-PO(4)) to glycerol-3-phosphate (G3P) to form lysophosphatidic acid (LPA). This enzyme utilizes acyl-phosphate as fatty acyl donor, but not acyl-CoA or acyl-ACP.</text>
</comment>
<protein>
    <recommendedName>
        <fullName evidence="10">Glycerol-3-phosphate acyltransferase</fullName>
    </recommendedName>
    <alternativeName>
        <fullName evidence="10">Acyl-PO4 G3P acyltransferase</fullName>
    </alternativeName>
    <alternativeName>
        <fullName evidence="10">Acyl-phosphate--glycerol-3-phosphate acyltransferase</fullName>
    </alternativeName>
    <alternativeName>
        <fullName evidence="10">G3P acyltransferase</fullName>
        <shortName evidence="10">GPAT</shortName>
        <ecNumber evidence="10">2.3.1.275</ecNumber>
    </alternativeName>
    <alternativeName>
        <fullName evidence="10">Lysophosphatidic acid synthase</fullName>
        <shortName evidence="10">LPA synthase</shortName>
    </alternativeName>
</protein>
<dbReference type="Proteomes" id="UP000190625">
    <property type="component" value="Unassembled WGS sequence"/>
</dbReference>
<sequence>MFSYLFVILISYLLGSIPFGLLLTRLVKGVDIREYGSGNIGATNAYRVMGFGMGVMVALFDISKGYISVQIAKQVFGADVAVILIIAGLAAVAGHNWPIFLKFNGGRGVATSVGILINLLPKTVLIVFFIWLIIVLTTRYVSLGSIVGAALIPILAILFNNPPIYVGLGLAIAVFVIFRHRPNIKRLLAGEENKIGWNMNVDKKDD</sequence>
<evidence type="ECO:0000256" key="9">
    <source>
        <dbReference type="ARBA" id="ARBA00023264"/>
    </source>
</evidence>
<dbReference type="HAMAP" id="MF_01043">
    <property type="entry name" value="PlsY"/>
    <property type="match status" value="1"/>
</dbReference>
<feature type="transmembrane region" description="Helical" evidence="10">
    <location>
        <begin position="140"/>
        <end position="158"/>
    </location>
</feature>
<dbReference type="InterPro" id="IPR003811">
    <property type="entry name" value="G3P_acylTferase_PlsY"/>
</dbReference>
<dbReference type="PANTHER" id="PTHR30309:SF0">
    <property type="entry name" value="GLYCEROL-3-PHOSPHATE ACYLTRANSFERASE-RELATED"/>
    <property type="match status" value="1"/>
</dbReference>
<evidence type="ECO:0000313" key="11">
    <source>
        <dbReference type="EMBL" id="SJZ54196.1"/>
    </source>
</evidence>
<name>A0A1T4LHV0_9FIRM</name>
<dbReference type="OrthoDB" id="9777124at2"/>
<dbReference type="PANTHER" id="PTHR30309">
    <property type="entry name" value="INNER MEMBRANE PROTEIN YGIH"/>
    <property type="match status" value="1"/>
</dbReference>